<evidence type="ECO:0000256" key="1">
    <source>
        <dbReference type="SAM" id="SignalP"/>
    </source>
</evidence>
<dbReference type="GO" id="GO:0008009">
    <property type="term" value="F:chemokine activity"/>
    <property type="evidence" value="ECO:0007669"/>
    <property type="project" value="InterPro"/>
</dbReference>
<dbReference type="Ensembl" id="ENSMALT00000005889.1">
    <property type="protein sequence ID" value="ENSMALP00000005758.1"/>
    <property type="gene ID" value="ENSMALG00000004122.1"/>
</dbReference>
<evidence type="ECO:0000313" key="3">
    <source>
        <dbReference type="Proteomes" id="UP000261600"/>
    </source>
</evidence>
<feature type="signal peptide" evidence="1">
    <location>
        <begin position="1"/>
        <end position="22"/>
    </location>
</feature>
<name>A0A3Q3ILL8_MONAL</name>
<dbReference type="STRING" id="43700.ENSMALP00000005758"/>
<feature type="chain" id="PRO_5018623028" description="Chemokine interleukin-8-like domain-containing protein" evidence="1">
    <location>
        <begin position="23"/>
        <end position="120"/>
    </location>
</feature>
<protein>
    <recommendedName>
        <fullName evidence="4">Chemokine interleukin-8-like domain-containing protein</fullName>
    </recommendedName>
</protein>
<reference evidence="2" key="1">
    <citation type="submission" date="2025-08" db="UniProtKB">
        <authorList>
            <consortium name="Ensembl"/>
        </authorList>
    </citation>
    <scope>IDENTIFICATION</scope>
</reference>
<organism evidence="2 3">
    <name type="scientific">Monopterus albus</name>
    <name type="common">Swamp eel</name>
    <dbReference type="NCBI Taxonomy" id="43700"/>
    <lineage>
        <taxon>Eukaryota</taxon>
        <taxon>Metazoa</taxon>
        <taxon>Chordata</taxon>
        <taxon>Craniata</taxon>
        <taxon>Vertebrata</taxon>
        <taxon>Euteleostomi</taxon>
        <taxon>Actinopterygii</taxon>
        <taxon>Neopterygii</taxon>
        <taxon>Teleostei</taxon>
        <taxon>Neoteleostei</taxon>
        <taxon>Acanthomorphata</taxon>
        <taxon>Anabantaria</taxon>
        <taxon>Synbranchiformes</taxon>
        <taxon>Synbranchidae</taxon>
        <taxon>Monopterus</taxon>
    </lineage>
</organism>
<dbReference type="Gene3D" id="2.40.50.40">
    <property type="match status" value="1"/>
</dbReference>
<reference evidence="2" key="2">
    <citation type="submission" date="2025-09" db="UniProtKB">
        <authorList>
            <consortium name="Ensembl"/>
        </authorList>
    </citation>
    <scope>IDENTIFICATION</scope>
</reference>
<evidence type="ECO:0000313" key="2">
    <source>
        <dbReference type="Ensembl" id="ENSMALP00000005758.1"/>
    </source>
</evidence>
<evidence type="ECO:0008006" key="4">
    <source>
        <dbReference type="Google" id="ProtNLM"/>
    </source>
</evidence>
<dbReference type="SUPFAM" id="SSF54117">
    <property type="entry name" value="Interleukin 8-like chemokines"/>
    <property type="match status" value="1"/>
</dbReference>
<dbReference type="Proteomes" id="UP000261600">
    <property type="component" value="Unplaced"/>
</dbReference>
<dbReference type="InterPro" id="IPR036048">
    <property type="entry name" value="Interleukin_8-like_sf"/>
</dbReference>
<dbReference type="AlphaFoldDB" id="A0A3Q3ILL8"/>
<dbReference type="GO" id="GO:0006955">
    <property type="term" value="P:immune response"/>
    <property type="evidence" value="ECO:0007669"/>
    <property type="project" value="InterPro"/>
</dbReference>
<keyword evidence="3" id="KW-1185">Reference proteome</keyword>
<dbReference type="GO" id="GO:0005576">
    <property type="term" value="C:extracellular region"/>
    <property type="evidence" value="ECO:0007669"/>
    <property type="project" value="InterPro"/>
</dbReference>
<keyword evidence="1" id="KW-0732">Signal</keyword>
<accession>A0A3Q3ILL8</accession>
<proteinExistence type="predicted"/>
<sequence length="120" mass="13188">MKTLYLTLSLLLLAVCCSPALYSVAPGSCCFKFSTKRVPVKSVADIKKTHHSCVKKGMGGRAFSYQAPLLWNQLPVLVQRQTPSLPLRVDLRLSFLIKLIVRAGSGDPEPFRLLGGPMML</sequence>